<dbReference type="InterPro" id="IPR019614">
    <property type="entry name" value="SAM-dep_methyl-trfase"/>
</dbReference>
<dbReference type="Pfam" id="PF17785">
    <property type="entry name" value="PUA_3"/>
    <property type="match status" value="1"/>
</dbReference>
<dbReference type="GO" id="GO:0032259">
    <property type="term" value="P:methylation"/>
    <property type="evidence" value="ECO:0007669"/>
    <property type="project" value="UniProtKB-KW"/>
</dbReference>
<evidence type="ECO:0000256" key="3">
    <source>
        <dbReference type="ARBA" id="ARBA00022691"/>
    </source>
</evidence>
<dbReference type="InterPro" id="IPR015947">
    <property type="entry name" value="PUA-like_sf"/>
</dbReference>
<dbReference type="Gene3D" id="2.30.130.10">
    <property type="entry name" value="PUA domain"/>
    <property type="match status" value="1"/>
</dbReference>
<dbReference type="CDD" id="cd11572">
    <property type="entry name" value="RlmI_M_like"/>
    <property type="match status" value="1"/>
</dbReference>
<evidence type="ECO:0000256" key="1">
    <source>
        <dbReference type="ARBA" id="ARBA00022603"/>
    </source>
</evidence>
<dbReference type="InterPro" id="IPR036974">
    <property type="entry name" value="PUA_sf"/>
</dbReference>
<dbReference type="InterPro" id="IPR029063">
    <property type="entry name" value="SAM-dependent_MTases_sf"/>
</dbReference>
<evidence type="ECO:0000259" key="4">
    <source>
        <dbReference type="Pfam" id="PF10672"/>
    </source>
</evidence>
<dbReference type="Gene3D" id="3.30.750.80">
    <property type="entry name" value="RNA methyltransferase domain (HRMD) like"/>
    <property type="match status" value="1"/>
</dbReference>
<dbReference type="CDD" id="cd02440">
    <property type="entry name" value="AdoMet_MTases"/>
    <property type="match status" value="1"/>
</dbReference>
<dbReference type="Proteomes" id="UP000741863">
    <property type="component" value="Unassembled WGS sequence"/>
</dbReference>
<keyword evidence="2 6" id="KW-0808">Transferase</keyword>
<dbReference type="GO" id="GO:0008168">
    <property type="term" value="F:methyltransferase activity"/>
    <property type="evidence" value="ECO:0007669"/>
    <property type="project" value="UniProtKB-KW"/>
</dbReference>
<evidence type="ECO:0000313" key="7">
    <source>
        <dbReference type="Proteomes" id="UP000741863"/>
    </source>
</evidence>
<comment type="caution">
    <text evidence="6">The sequence shown here is derived from an EMBL/GenBank/DDBJ whole genome shotgun (WGS) entry which is preliminary data.</text>
</comment>
<gene>
    <name evidence="6" type="ORF">JOD17_002328</name>
</gene>
<dbReference type="PANTHER" id="PTHR43042">
    <property type="entry name" value="SAM-DEPENDENT METHYLTRANSFERASE"/>
    <property type="match status" value="1"/>
</dbReference>
<dbReference type="EMBL" id="JAFBEC010000006">
    <property type="protein sequence ID" value="MBM7633234.1"/>
    <property type="molecule type" value="Genomic_DNA"/>
</dbReference>
<keyword evidence="3" id="KW-0949">S-adenosyl-L-methionine</keyword>
<feature type="domain" description="S-adenosylmethionine-dependent methyltransferase" evidence="4">
    <location>
        <begin position="183"/>
        <end position="345"/>
    </location>
</feature>
<name>A0ABS2PCT0_9BACL</name>
<dbReference type="EC" id="2.1.1.191" evidence="6"/>
<sequence>MGTTIQINEEAVKSIRKGNFLIYKTYFRPETYHVNEGELLTFQDEQGRFVGRGYYGQQNIGHGWVLTKDVQTQINEVFFTNALQEAFNDRKVIREDEQTSAFRLFNGEGDGIGGLTIDVYAEYCVVTFYSKGIYAFKSEIIHALQKVVAPVGIYEKKRFATDGKYEGEDDFVIGERGEFPMLVQENGMHFAVNLNDGPMTGIFLDQRDVRKKIRDEYAYEKDVLNLFSYTGAFSVAAALGGAKQTTSVDLANRSRAKTEEQFLVNGFPVENERIIVMDVFKYFSYALKKDLSYDLVVIDPPSFARSKKKTFSVANDYKGLLQEAIAITRSGGTIVASTNAANVPMNKFKRFVEQAFKAENSTFTIEEEFGLPDDFKTTNAYVEGSYLKVLFIRKH</sequence>
<keyword evidence="7" id="KW-1185">Reference proteome</keyword>
<dbReference type="Pfam" id="PF10672">
    <property type="entry name" value="Methyltrans_SAM"/>
    <property type="match status" value="1"/>
</dbReference>
<reference evidence="6 7" key="1">
    <citation type="submission" date="2021-01" db="EMBL/GenBank/DDBJ databases">
        <title>Genomic Encyclopedia of Type Strains, Phase IV (KMG-IV): sequencing the most valuable type-strain genomes for metagenomic binning, comparative biology and taxonomic classification.</title>
        <authorList>
            <person name="Goeker M."/>
        </authorList>
    </citation>
    <scope>NUCLEOTIDE SEQUENCE [LARGE SCALE GENOMIC DNA]</scope>
    <source>
        <strain evidence="6 7">DSM 25540</strain>
    </source>
</reference>
<dbReference type="SUPFAM" id="SSF53335">
    <property type="entry name" value="S-adenosyl-L-methionine-dependent methyltransferases"/>
    <property type="match status" value="1"/>
</dbReference>
<evidence type="ECO:0000256" key="2">
    <source>
        <dbReference type="ARBA" id="ARBA00022679"/>
    </source>
</evidence>
<evidence type="ECO:0000259" key="5">
    <source>
        <dbReference type="Pfam" id="PF17785"/>
    </source>
</evidence>
<dbReference type="SUPFAM" id="SSF88697">
    <property type="entry name" value="PUA domain-like"/>
    <property type="match status" value="1"/>
</dbReference>
<feature type="domain" description="RlmI-like PUA" evidence="5">
    <location>
        <begin position="5"/>
        <end position="68"/>
    </location>
</feature>
<protein>
    <submittedName>
        <fullName evidence="6">23S rRNA (Cytosine1962-C5)-methyltransferase</fullName>
        <ecNumber evidence="6">2.1.1.191</ecNumber>
    </submittedName>
</protein>
<dbReference type="PANTHER" id="PTHR43042:SF3">
    <property type="entry name" value="RIBOSOMAL RNA LARGE SUBUNIT METHYLTRANSFERASE YWBD-RELATED"/>
    <property type="match status" value="1"/>
</dbReference>
<proteinExistence type="predicted"/>
<dbReference type="Gene3D" id="3.40.50.150">
    <property type="entry name" value="Vaccinia Virus protein VP39"/>
    <property type="match status" value="1"/>
</dbReference>
<accession>A0ABS2PCT0</accession>
<evidence type="ECO:0000313" key="6">
    <source>
        <dbReference type="EMBL" id="MBM7633234.1"/>
    </source>
</evidence>
<organism evidence="6 7">
    <name type="scientific">Geomicrobium sediminis</name>
    <dbReference type="NCBI Taxonomy" id="1347788"/>
    <lineage>
        <taxon>Bacteria</taxon>
        <taxon>Bacillati</taxon>
        <taxon>Bacillota</taxon>
        <taxon>Bacilli</taxon>
        <taxon>Bacillales</taxon>
        <taxon>Geomicrobium</taxon>
    </lineage>
</organism>
<dbReference type="InterPro" id="IPR041532">
    <property type="entry name" value="RlmI-like_PUA"/>
</dbReference>
<dbReference type="RefSeq" id="WP_204697826.1">
    <property type="nucleotide sequence ID" value="NZ_JAFBEC010000006.1"/>
</dbReference>
<keyword evidence="1 6" id="KW-0489">Methyltransferase</keyword>